<proteinExistence type="predicted"/>
<sequence length="73" mass="7968">MNNFTGPALDTELAYRRERIAHDFAVAHGWELSLRRVTGWARRLAGGGAGNGGQDRPAAGKPTARPLPTLTWR</sequence>
<comment type="caution">
    <text evidence="2">The sequence shown here is derived from an EMBL/GenBank/DDBJ whole genome shotgun (WGS) entry which is preliminary data.</text>
</comment>
<keyword evidence="3" id="KW-1185">Reference proteome</keyword>
<gene>
    <name evidence="2" type="ORF">HJ588_06515</name>
</gene>
<dbReference type="AlphaFoldDB" id="A0A849AH85"/>
<reference evidence="2 3" key="1">
    <citation type="submission" date="2020-05" db="EMBL/GenBank/DDBJ databases">
        <title>Flexivirga sp. ID2601S isolated from air conditioner.</title>
        <authorList>
            <person name="Kim D.H."/>
        </authorList>
    </citation>
    <scope>NUCLEOTIDE SEQUENCE [LARGE SCALE GENOMIC DNA]</scope>
    <source>
        <strain evidence="2 3">ID2601S</strain>
    </source>
</reference>
<evidence type="ECO:0000313" key="3">
    <source>
        <dbReference type="Proteomes" id="UP000557772"/>
    </source>
</evidence>
<dbReference type="EMBL" id="JABENB010000001">
    <property type="protein sequence ID" value="NNG38926.1"/>
    <property type="molecule type" value="Genomic_DNA"/>
</dbReference>
<evidence type="ECO:0000313" key="2">
    <source>
        <dbReference type="EMBL" id="NNG38926.1"/>
    </source>
</evidence>
<protein>
    <submittedName>
        <fullName evidence="2">Uncharacterized protein</fullName>
    </submittedName>
</protein>
<name>A0A849AH85_9MICO</name>
<accession>A0A849AH85</accession>
<dbReference type="RefSeq" id="WP_171153216.1">
    <property type="nucleotide sequence ID" value="NZ_JABENB010000001.1"/>
</dbReference>
<feature type="region of interest" description="Disordered" evidence="1">
    <location>
        <begin position="44"/>
        <end position="73"/>
    </location>
</feature>
<evidence type="ECO:0000256" key="1">
    <source>
        <dbReference type="SAM" id="MobiDB-lite"/>
    </source>
</evidence>
<dbReference type="Proteomes" id="UP000557772">
    <property type="component" value="Unassembled WGS sequence"/>
</dbReference>
<organism evidence="2 3">
    <name type="scientific">Flexivirga aerilata</name>
    <dbReference type="NCBI Taxonomy" id="1656889"/>
    <lineage>
        <taxon>Bacteria</taxon>
        <taxon>Bacillati</taxon>
        <taxon>Actinomycetota</taxon>
        <taxon>Actinomycetes</taxon>
        <taxon>Micrococcales</taxon>
        <taxon>Dermacoccaceae</taxon>
        <taxon>Flexivirga</taxon>
    </lineage>
</organism>